<protein>
    <submittedName>
        <fullName evidence="1">Uncharacterized protein</fullName>
    </submittedName>
</protein>
<dbReference type="EMBL" id="FQXE01000023">
    <property type="protein sequence ID" value="SHI40181.1"/>
    <property type="molecule type" value="Genomic_DNA"/>
</dbReference>
<keyword evidence="2" id="KW-1185">Reference proteome</keyword>
<dbReference type="AlphaFoldDB" id="A0A1M6AUU3"/>
<evidence type="ECO:0000313" key="2">
    <source>
        <dbReference type="Proteomes" id="UP000184226"/>
    </source>
</evidence>
<organism evidence="1 2">
    <name type="scientific">Pollutimonas bauzanensis</name>
    <dbReference type="NCBI Taxonomy" id="658167"/>
    <lineage>
        <taxon>Bacteria</taxon>
        <taxon>Pseudomonadati</taxon>
        <taxon>Pseudomonadota</taxon>
        <taxon>Betaproteobacteria</taxon>
        <taxon>Burkholderiales</taxon>
        <taxon>Alcaligenaceae</taxon>
        <taxon>Pollutimonas</taxon>
    </lineage>
</organism>
<accession>A0A1M6AUU3</accession>
<gene>
    <name evidence="1" type="ORF">SAMN04488135_12328</name>
</gene>
<dbReference type="Proteomes" id="UP000184226">
    <property type="component" value="Unassembled WGS sequence"/>
</dbReference>
<name>A0A1M6AUU3_9BURK</name>
<proteinExistence type="predicted"/>
<dbReference type="RefSeq" id="WP_281255591.1">
    <property type="nucleotide sequence ID" value="NZ_FQXE01000023.1"/>
</dbReference>
<evidence type="ECO:0000313" key="1">
    <source>
        <dbReference type="EMBL" id="SHI40181.1"/>
    </source>
</evidence>
<dbReference type="STRING" id="658167.SAMN04488135_12328"/>
<reference evidence="1 2" key="1">
    <citation type="submission" date="2016-11" db="EMBL/GenBank/DDBJ databases">
        <authorList>
            <person name="Jaros S."/>
            <person name="Januszkiewicz K."/>
            <person name="Wedrychowicz H."/>
        </authorList>
    </citation>
    <scope>NUCLEOTIDE SEQUENCE [LARGE SCALE GENOMIC DNA]</scope>
    <source>
        <strain evidence="1 2">CGMCC 1.10190</strain>
    </source>
</reference>
<sequence>MSTGSTDHGFFSKERITAAPGFNRWMIPPAALAVFDCLILGII</sequence>